<comment type="caution">
    <text evidence="1">The sequence shown here is derived from an EMBL/GenBank/DDBJ whole genome shotgun (WGS) entry which is preliminary data.</text>
</comment>
<evidence type="ECO:0000313" key="1">
    <source>
        <dbReference type="EMBL" id="EKD44167.1"/>
    </source>
</evidence>
<dbReference type="AlphaFoldDB" id="K1Z3S7"/>
<protein>
    <submittedName>
        <fullName evidence="1">Uncharacterized protein</fullName>
    </submittedName>
</protein>
<sequence>MFAYQKIWTRSMKFSPSLLGGARGGNHGFTLVELL</sequence>
<reference evidence="1" key="1">
    <citation type="journal article" date="2012" name="Science">
        <title>Fermentation, hydrogen, and sulfur metabolism in multiple uncultivated bacterial phyla.</title>
        <authorList>
            <person name="Wrighton K.C."/>
            <person name="Thomas B.C."/>
            <person name="Sharon I."/>
            <person name="Miller C.S."/>
            <person name="Castelle C.J."/>
            <person name="VerBerkmoes N.C."/>
            <person name="Wilkins M.J."/>
            <person name="Hettich R.L."/>
            <person name="Lipton M.S."/>
            <person name="Williams K.H."/>
            <person name="Long P.E."/>
            <person name="Banfield J.F."/>
        </authorList>
    </citation>
    <scope>NUCLEOTIDE SEQUENCE [LARGE SCALE GENOMIC DNA]</scope>
</reference>
<proteinExistence type="predicted"/>
<accession>K1Z3S7</accession>
<name>K1Z3S7_9BACT</name>
<dbReference type="EMBL" id="AMFJ01028952">
    <property type="protein sequence ID" value="EKD44167.1"/>
    <property type="molecule type" value="Genomic_DNA"/>
</dbReference>
<feature type="non-terminal residue" evidence="1">
    <location>
        <position position="35"/>
    </location>
</feature>
<organism evidence="1">
    <name type="scientific">uncultured bacterium</name>
    <name type="common">gcode 4</name>
    <dbReference type="NCBI Taxonomy" id="1234023"/>
    <lineage>
        <taxon>Bacteria</taxon>
        <taxon>environmental samples</taxon>
    </lineage>
</organism>
<gene>
    <name evidence="1" type="ORF">ACD_71C00221G0001</name>
</gene>